<sequence>TKFVAQSNPLPFSACVGAAYFLEIQEKYFLSPGLDITYLFAEKRLVPELGFEFGMDPVSVNVGYRVAGDATWHFGLTFLKEKYDISYAFLPGIFLNSTHRVSIGYRF</sequence>
<dbReference type="EMBL" id="BARS01016007">
    <property type="protein sequence ID" value="GAF96764.1"/>
    <property type="molecule type" value="Genomic_DNA"/>
</dbReference>
<name>X0TU60_9ZZZZ</name>
<protein>
    <recommendedName>
        <fullName evidence="2">Outer membrane protein beta-barrel domain-containing protein</fullName>
    </recommendedName>
</protein>
<feature type="non-terminal residue" evidence="1">
    <location>
        <position position="1"/>
    </location>
</feature>
<gene>
    <name evidence="1" type="ORF">S01H1_26409</name>
</gene>
<comment type="caution">
    <text evidence="1">The sequence shown here is derived from an EMBL/GenBank/DDBJ whole genome shotgun (WGS) entry which is preliminary data.</text>
</comment>
<evidence type="ECO:0008006" key="2">
    <source>
        <dbReference type="Google" id="ProtNLM"/>
    </source>
</evidence>
<dbReference type="AlphaFoldDB" id="X0TU60"/>
<organism evidence="1">
    <name type="scientific">marine sediment metagenome</name>
    <dbReference type="NCBI Taxonomy" id="412755"/>
    <lineage>
        <taxon>unclassified sequences</taxon>
        <taxon>metagenomes</taxon>
        <taxon>ecological metagenomes</taxon>
    </lineage>
</organism>
<evidence type="ECO:0000313" key="1">
    <source>
        <dbReference type="EMBL" id="GAF96764.1"/>
    </source>
</evidence>
<reference evidence="1" key="1">
    <citation type="journal article" date="2014" name="Front. Microbiol.">
        <title>High frequency of phylogenetically diverse reductive dehalogenase-homologous genes in deep subseafloor sedimentary metagenomes.</title>
        <authorList>
            <person name="Kawai M."/>
            <person name="Futagami T."/>
            <person name="Toyoda A."/>
            <person name="Takaki Y."/>
            <person name="Nishi S."/>
            <person name="Hori S."/>
            <person name="Arai W."/>
            <person name="Tsubouchi T."/>
            <person name="Morono Y."/>
            <person name="Uchiyama I."/>
            <person name="Ito T."/>
            <person name="Fujiyama A."/>
            <person name="Inagaki F."/>
            <person name="Takami H."/>
        </authorList>
    </citation>
    <scope>NUCLEOTIDE SEQUENCE</scope>
    <source>
        <strain evidence="1">Expedition CK06-06</strain>
    </source>
</reference>
<accession>X0TU60</accession>
<proteinExistence type="predicted"/>